<dbReference type="AlphaFoldDB" id="A0A1S9UII8"/>
<organism evidence="1 2">
    <name type="scientific">Bacillus cereus</name>
    <dbReference type="NCBI Taxonomy" id="1396"/>
    <lineage>
        <taxon>Bacteria</taxon>
        <taxon>Bacillati</taxon>
        <taxon>Bacillota</taxon>
        <taxon>Bacilli</taxon>
        <taxon>Bacillales</taxon>
        <taxon>Bacillaceae</taxon>
        <taxon>Bacillus</taxon>
        <taxon>Bacillus cereus group</taxon>
    </lineage>
</organism>
<accession>A0A1S9UII8</accession>
<evidence type="ECO:0000313" key="1">
    <source>
        <dbReference type="EMBL" id="OOR22030.1"/>
    </source>
</evidence>
<proteinExistence type="predicted"/>
<dbReference type="Proteomes" id="UP000191124">
    <property type="component" value="Unassembled WGS sequence"/>
</dbReference>
<gene>
    <name evidence="1" type="ORF">BW892_20880</name>
</gene>
<reference evidence="1 2" key="1">
    <citation type="submission" date="2017-01" db="EMBL/GenBank/DDBJ databases">
        <title>Bacillus cereus isolates.</title>
        <authorList>
            <person name="Beno S.M."/>
        </authorList>
    </citation>
    <scope>NUCLEOTIDE SEQUENCE [LARGE SCALE GENOMIC DNA]</scope>
    <source>
        <strain evidence="1 2">FSL M7-1219</strain>
    </source>
</reference>
<evidence type="ECO:0008006" key="3">
    <source>
        <dbReference type="Google" id="ProtNLM"/>
    </source>
</evidence>
<sequence>MILEPLYAENIVVAVIYNNEFRWYVTDKELWFLDYNKLDNAYKNLGVSIEDNDETEERNGIKVLDNENVEVFLPRINKYNTTKEELNYLLLENIKSKHAGEDLLDFSPVLLINFDDKILYSMFPEPASYEEYVPKDWNGKYEDFTKLIPKSEKYWIDEFNNNLFSL</sequence>
<name>A0A1S9UII8_BACCE</name>
<evidence type="ECO:0000313" key="2">
    <source>
        <dbReference type="Proteomes" id="UP000191124"/>
    </source>
</evidence>
<dbReference type="RefSeq" id="WP_002148408.1">
    <property type="nucleotide sequence ID" value="NZ_MUAL01000052.1"/>
</dbReference>
<dbReference type="EMBL" id="MUAL01000052">
    <property type="protein sequence ID" value="OOR22030.1"/>
    <property type="molecule type" value="Genomic_DNA"/>
</dbReference>
<protein>
    <recommendedName>
        <fullName evidence="3">Group-specific protein</fullName>
    </recommendedName>
</protein>
<comment type="caution">
    <text evidence="1">The sequence shown here is derived from an EMBL/GenBank/DDBJ whole genome shotgun (WGS) entry which is preliminary data.</text>
</comment>